<keyword evidence="2" id="KW-0812">Transmembrane</keyword>
<dbReference type="KEGG" id="scas:SACC_04620"/>
<reference evidence="3 4" key="1">
    <citation type="journal article" date="2022" name="Microbiol. Resour. Announc.">
        <title>Complete Genome Sequence of the Hyperthermophilic and Acidophilic Archaeon Saccharolobus caldissimus Strain HS-3T.</title>
        <authorList>
            <person name="Sakai H.D."/>
            <person name="Kurosawa N."/>
        </authorList>
    </citation>
    <scope>NUCLEOTIDE SEQUENCE [LARGE SCALE GENOMIC DNA]</scope>
    <source>
        <strain evidence="3 4">JCM32116</strain>
    </source>
</reference>
<dbReference type="RefSeq" id="WP_229571439.1">
    <property type="nucleotide sequence ID" value="NZ_AP025226.1"/>
</dbReference>
<keyword evidence="1" id="KW-0175">Coiled coil</keyword>
<sequence length="265" mass="30685">MIGNTSEIVSIVLSVITTAALIASIVIYYKQYKEMKKQNETLKQQIEEVKKQNSILGQQLDELRKRPKLKVEFDYYFLDKDLQKQLSPFMGYEFFENVKILRIKVSNIGLDTARECIVKARILRNDTWDYFGGIKLRWVRNPYSDSNIEETYKPINIAVNDFEIAELIRIIKDVQTNILSKESTDKYITEESTIITGDIGIRRPFPIGSSYSIKLSEGNIIMIIVYCNNCTSDPVCLRVKKVPTYDTINSSNIKDYFDEIECPKL</sequence>
<keyword evidence="2" id="KW-1133">Transmembrane helix</keyword>
<organism evidence="3 4">
    <name type="scientific">Saccharolobus caldissimus</name>
    <dbReference type="NCBI Taxonomy" id="1702097"/>
    <lineage>
        <taxon>Archaea</taxon>
        <taxon>Thermoproteota</taxon>
        <taxon>Thermoprotei</taxon>
        <taxon>Sulfolobales</taxon>
        <taxon>Sulfolobaceae</taxon>
        <taxon>Saccharolobus</taxon>
    </lineage>
</organism>
<name>A0AAQ4CNR4_9CREN</name>
<dbReference type="GeneID" id="68865192"/>
<evidence type="ECO:0000313" key="3">
    <source>
        <dbReference type="EMBL" id="BDB97445.1"/>
    </source>
</evidence>
<gene>
    <name evidence="3" type="ORF">SACC_04620</name>
</gene>
<protein>
    <submittedName>
        <fullName evidence="3">Uncharacterized protein</fullName>
    </submittedName>
</protein>
<evidence type="ECO:0000256" key="2">
    <source>
        <dbReference type="SAM" id="Phobius"/>
    </source>
</evidence>
<accession>A0AAQ4CNR4</accession>
<proteinExistence type="predicted"/>
<dbReference type="Proteomes" id="UP001319921">
    <property type="component" value="Chromosome"/>
</dbReference>
<keyword evidence="2" id="KW-0472">Membrane</keyword>
<keyword evidence="4" id="KW-1185">Reference proteome</keyword>
<dbReference type="EMBL" id="AP025226">
    <property type="protein sequence ID" value="BDB97445.1"/>
    <property type="molecule type" value="Genomic_DNA"/>
</dbReference>
<feature type="transmembrane region" description="Helical" evidence="2">
    <location>
        <begin position="6"/>
        <end position="29"/>
    </location>
</feature>
<dbReference type="AlphaFoldDB" id="A0AAQ4CNR4"/>
<evidence type="ECO:0000256" key="1">
    <source>
        <dbReference type="SAM" id="Coils"/>
    </source>
</evidence>
<evidence type="ECO:0000313" key="4">
    <source>
        <dbReference type="Proteomes" id="UP001319921"/>
    </source>
</evidence>
<feature type="coiled-coil region" evidence="1">
    <location>
        <begin position="25"/>
        <end position="66"/>
    </location>
</feature>